<keyword evidence="1" id="KW-0812">Transmembrane</keyword>
<dbReference type="OrthoDB" id="7375424at2"/>
<dbReference type="AlphaFoldDB" id="A0A2W7INW4"/>
<organism evidence="2 3">
    <name type="scientific">Humitalea rosea</name>
    <dbReference type="NCBI Taxonomy" id="990373"/>
    <lineage>
        <taxon>Bacteria</taxon>
        <taxon>Pseudomonadati</taxon>
        <taxon>Pseudomonadota</taxon>
        <taxon>Alphaproteobacteria</taxon>
        <taxon>Acetobacterales</taxon>
        <taxon>Roseomonadaceae</taxon>
        <taxon>Humitalea</taxon>
    </lineage>
</organism>
<proteinExistence type="predicted"/>
<dbReference type="RefSeq" id="WP_111396903.1">
    <property type="nucleotide sequence ID" value="NZ_QKYU01000003.1"/>
</dbReference>
<dbReference type="Proteomes" id="UP000249688">
    <property type="component" value="Unassembled WGS sequence"/>
</dbReference>
<evidence type="ECO:0000313" key="2">
    <source>
        <dbReference type="EMBL" id="PZW49204.1"/>
    </source>
</evidence>
<gene>
    <name evidence="2" type="ORF">C8P66_103231</name>
</gene>
<feature type="transmembrane region" description="Helical" evidence="1">
    <location>
        <begin position="222"/>
        <end position="242"/>
    </location>
</feature>
<dbReference type="InterPro" id="IPR025333">
    <property type="entry name" value="DUF4239"/>
</dbReference>
<name>A0A2W7INW4_9PROT</name>
<accession>A0A2W7INW4</accession>
<keyword evidence="3" id="KW-1185">Reference proteome</keyword>
<comment type="caution">
    <text evidence="2">The sequence shown here is derived from an EMBL/GenBank/DDBJ whole genome shotgun (WGS) entry which is preliminary data.</text>
</comment>
<keyword evidence="1" id="KW-0472">Membrane</keyword>
<feature type="transmembrane region" description="Helical" evidence="1">
    <location>
        <begin position="25"/>
        <end position="45"/>
    </location>
</feature>
<evidence type="ECO:0000256" key="1">
    <source>
        <dbReference type="SAM" id="Phobius"/>
    </source>
</evidence>
<sequence>MFPNAFAPGHATPVLNLLYALPSGVVYALFTIGTAGLAALACRFLSPLVRSRGLPGQLDVALRTTGSVMAALTLTLAFCAVQARTQADDASRLVHAEVSAVAGLARLAERLGEPGLAIRAELAAYLHSIITVEFPAMAERGADPATRRLADVLEEAVYAAATTAPPSLATDLLQQVDGLDSAREDRLHAARLGLPRQFWILIGLLVLLLVATGPLYEPQRHVMVMLAIQAAGIGALIGFVFLMDQPFRGQIAISSAPYESLTHILIHRIAVAR</sequence>
<dbReference type="Pfam" id="PF14023">
    <property type="entry name" value="Bestrophin-like"/>
    <property type="match status" value="1"/>
</dbReference>
<reference evidence="2 3" key="1">
    <citation type="submission" date="2018-06" db="EMBL/GenBank/DDBJ databases">
        <title>Genomic Encyclopedia of Archaeal and Bacterial Type Strains, Phase II (KMG-II): from individual species to whole genera.</title>
        <authorList>
            <person name="Goeker M."/>
        </authorList>
    </citation>
    <scope>NUCLEOTIDE SEQUENCE [LARGE SCALE GENOMIC DNA]</scope>
    <source>
        <strain evidence="2 3">DSM 24525</strain>
    </source>
</reference>
<keyword evidence="1" id="KW-1133">Transmembrane helix</keyword>
<protein>
    <submittedName>
        <fullName evidence="2">Uncharacterized protein DUF4239</fullName>
    </submittedName>
</protein>
<dbReference type="EMBL" id="QKYU01000003">
    <property type="protein sequence ID" value="PZW49204.1"/>
    <property type="molecule type" value="Genomic_DNA"/>
</dbReference>
<evidence type="ECO:0000313" key="3">
    <source>
        <dbReference type="Proteomes" id="UP000249688"/>
    </source>
</evidence>
<feature type="transmembrane region" description="Helical" evidence="1">
    <location>
        <begin position="198"/>
        <end position="216"/>
    </location>
</feature>